<dbReference type="Proteomes" id="UP000009080">
    <property type="component" value="Chromosome"/>
</dbReference>
<dbReference type="HOGENOM" id="CLU_1239644_0_0_6"/>
<name>C5BIS5_TERTT</name>
<evidence type="ECO:0000313" key="1">
    <source>
        <dbReference type="EMBL" id="ACR11070.1"/>
    </source>
</evidence>
<accession>C5BIS5</accession>
<dbReference type="RefSeq" id="WP_015817182.1">
    <property type="nucleotide sequence ID" value="NC_012997.1"/>
</dbReference>
<evidence type="ECO:0000313" key="2">
    <source>
        <dbReference type="Proteomes" id="UP000009080"/>
    </source>
</evidence>
<dbReference type="eggNOG" id="ENOG50300WB">
    <property type="taxonomic scope" value="Bacteria"/>
</dbReference>
<reference evidence="1 2" key="1">
    <citation type="journal article" date="2009" name="PLoS ONE">
        <title>The complete genome of Teredinibacter turnerae T7901: an intracellular endosymbiont of marine wood-boring bivalves (shipworms).</title>
        <authorList>
            <person name="Yang J.C."/>
            <person name="Madupu R."/>
            <person name="Durkin A.S."/>
            <person name="Ekborg N.A."/>
            <person name="Pedamallu C.S."/>
            <person name="Hostetler J.B."/>
            <person name="Radune D."/>
            <person name="Toms B.S."/>
            <person name="Henrissat B."/>
            <person name="Coutinho P.M."/>
            <person name="Schwarz S."/>
            <person name="Field L."/>
            <person name="Trindade-Silva A.E."/>
            <person name="Soares C.A.G."/>
            <person name="Elshahawi S."/>
            <person name="Hanora A."/>
            <person name="Schmidt E.W."/>
            <person name="Haygood M.G."/>
            <person name="Posfai J."/>
            <person name="Benner J."/>
            <person name="Madinger C."/>
            <person name="Nove J."/>
            <person name="Anton B."/>
            <person name="Chaudhary K."/>
            <person name="Foster J."/>
            <person name="Holman A."/>
            <person name="Kumar S."/>
            <person name="Lessard P.A."/>
            <person name="Luyten Y.A."/>
            <person name="Slatko B."/>
            <person name="Wood N."/>
            <person name="Wu B."/>
            <person name="Teplitski M."/>
            <person name="Mougous J.D."/>
            <person name="Ward N."/>
            <person name="Eisen J.A."/>
            <person name="Badger J.H."/>
            <person name="Distel D.L."/>
        </authorList>
    </citation>
    <scope>NUCLEOTIDE SEQUENCE [LARGE SCALE GENOMIC DNA]</scope>
    <source>
        <strain evidence="2">ATCC 39867 / T7901</strain>
    </source>
</reference>
<gene>
    <name evidence="1" type="ordered locus">TERTU_2060</name>
</gene>
<dbReference type="EMBL" id="CP001614">
    <property type="protein sequence ID" value="ACR11070.1"/>
    <property type="molecule type" value="Genomic_DNA"/>
</dbReference>
<dbReference type="AlphaFoldDB" id="C5BIS5"/>
<organism evidence="1 2">
    <name type="scientific">Teredinibacter turnerae (strain ATCC 39867 / T7901)</name>
    <dbReference type="NCBI Taxonomy" id="377629"/>
    <lineage>
        <taxon>Bacteria</taxon>
        <taxon>Pseudomonadati</taxon>
        <taxon>Pseudomonadota</taxon>
        <taxon>Gammaproteobacteria</taxon>
        <taxon>Cellvibrionales</taxon>
        <taxon>Cellvibrionaceae</taxon>
        <taxon>Teredinibacter</taxon>
    </lineage>
</organism>
<keyword evidence="2" id="KW-1185">Reference proteome</keyword>
<proteinExistence type="predicted"/>
<protein>
    <submittedName>
        <fullName evidence="1">Uncharacterized protein</fullName>
    </submittedName>
</protein>
<dbReference type="KEGG" id="ttu:TERTU_2060"/>
<sequence length="223" mass="24728">MDIGFNPKHVEKLGVSIHSRGLLPLAPGEIAYDNIVVGLGNVQNLPEDSGLVDFMLDSARWSSVIGNVISASWNGVSSNVRTSYSNANTGGRSEAIEHQFEWFPNLVGGRVSFCYSLPADFEGMAVAVKVQLVDNRDRVVDLRSIDTANLAFDRPMEFSYRFRRHGVGSNSDPAFNIEHVKALRIVVELPDEPYTVSSEFSLSEVRVQARTRFVKNLENPRAE</sequence>